<dbReference type="EMBL" id="CP019980">
    <property type="protein sequence ID" value="AVK95611.1"/>
    <property type="molecule type" value="Genomic_DNA"/>
</dbReference>
<sequence>MDIFLSTMDRKQIIQLPIVPSEFKIPSPVNNEVFTTINQGDIKLLGRRGLKSLTIDSFFPSKVYPFSRNNKYFGWEYYEIIEGWIDKRMPIRLIMSNTPINMLMTIENFEAGLQDGSGDVYYSLALSEFKEIILETKKVK</sequence>
<evidence type="ECO:0000313" key="4">
    <source>
        <dbReference type="Proteomes" id="UP000255295"/>
    </source>
</evidence>
<dbReference type="EMBL" id="UFSZ01000001">
    <property type="protein sequence ID" value="SUV18681.1"/>
    <property type="molecule type" value="Genomic_DNA"/>
</dbReference>
<evidence type="ECO:0000313" key="2">
    <source>
        <dbReference type="EMBL" id="SUV18681.1"/>
    </source>
</evidence>
<dbReference type="Proteomes" id="UP000255295">
    <property type="component" value="Unassembled WGS sequence"/>
</dbReference>
<dbReference type="AlphaFoldDB" id="A0A2S0JWZ9"/>
<accession>A0A2S0JWZ9</accession>
<gene>
    <name evidence="2" type="primary">xkdP_2</name>
    <name evidence="1" type="ORF">LS41612_04640</name>
    <name evidence="2" type="ORF">NCTC10338_03850</name>
</gene>
<reference evidence="1 3" key="1">
    <citation type="submission" date="2017-03" db="EMBL/GenBank/DDBJ databases">
        <title>The whole genome sequencing and assembly of Lysinibacillus sphaericus DSM 28T strain.</title>
        <authorList>
            <person name="Lee Y.-J."/>
            <person name="Yi H."/>
            <person name="Bahn Y.-S."/>
            <person name="Kim J.F."/>
            <person name="Lee D.-W."/>
        </authorList>
    </citation>
    <scope>NUCLEOTIDE SEQUENCE [LARGE SCALE GENOMIC DNA]</scope>
    <source>
        <strain evidence="1 3">DSM 28</strain>
    </source>
</reference>
<dbReference type="Proteomes" id="UP000238825">
    <property type="component" value="Chromosome"/>
</dbReference>
<dbReference type="RefSeq" id="WP_024364819.1">
    <property type="nucleotide sequence ID" value="NZ_CP019980.1"/>
</dbReference>
<name>A0A2S0JWZ9_LYSSH</name>
<evidence type="ECO:0000313" key="1">
    <source>
        <dbReference type="EMBL" id="AVK95611.1"/>
    </source>
</evidence>
<reference evidence="2 4" key="2">
    <citation type="submission" date="2018-06" db="EMBL/GenBank/DDBJ databases">
        <authorList>
            <consortium name="Pathogen Informatics"/>
            <person name="Doyle S."/>
        </authorList>
    </citation>
    <scope>NUCLEOTIDE SEQUENCE [LARGE SCALE GENOMIC DNA]</scope>
    <source>
        <strain evidence="2 4">NCTC10338</strain>
    </source>
</reference>
<organism evidence="1 3">
    <name type="scientific">Lysinibacillus sphaericus</name>
    <name type="common">Bacillus sphaericus</name>
    <dbReference type="NCBI Taxonomy" id="1421"/>
    <lineage>
        <taxon>Bacteria</taxon>
        <taxon>Bacillati</taxon>
        <taxon>Bacillota</taxon>
        <taxon>Bacilli</taxon>
        <taxon>Bacillales</taxon>
        <taxon>Bacillaceae</taxon>
        <taxon>Lysinibacillus</taxon>
    </lineage>
</organism>
<dbReference type="GeneID" id="48275476"/>
<evidence type="ECO:0000313" key="3">
    <source>
        <dbReference type="Proteomes" id="UP000238825"/>
    </source>
</evidence>
<protein>
    <submittedName>
        <fullName evidence="2">PBSX prophage murein binding protein</fullName>
    </submittedName>
</protein>
<proteinExistence type="predicted"/>